<proteinExistence type="predicted"/>
<dbReference type="GO" id="GO:0004497">
    <property type="term" value="F:monooxygenase activity"/>
    <property type="evidence" value="ECO:0007669"/>
    <property type="project" value="TreeGrafter"/>
</dbReference>
<dbReference type="PANTHER" id="PTHR43539:SF68">
    <property type="entry name" value="FLAVIN-BINDING MONOOXYGENASE-LIKE PROTEIN (AFU_ORTHOLOGUE AFUA_4G09220)"/>
    <property type="match status" value="1"/>
</dbReference>
<dbReference type="Gene3D" id="3.50.50.60">
    <property type="entry name" value="FAD/NAD(P)-binding domain"/>
    <property type="match status" value="1"/>
</dbReference>
<reference evidence="3" key="1">
    <citation type="submission" date="2019-07" db="EMBL/GenBank/DDBJ databases">
        <title>Hyphodiscus hymeniophilus genome sequencing and assembly.</title>
        <authorList>
            <person name="Kramer G."/>
            <person name="Nodwell J."/>
        </authorList>
    </citation>
    <scope>NUCLEOTIDE SEQUENCE</scope>
    <source>
        <strain evidence="3">ATCC 34498</strain>
    </source>
</reference>
<evidence type="ECO:0000313" key="4">
    <source>
        <dbReference type="Proteomes" id="UP000785200"/>
    </source>
</evidence>
<name>A0A9P6VJY9_9HELO</name>
<dbReference type="AlphaFoldDB" id="A0A9P6VJY9"/>
<dbReference type="PRINTS" id="PR00411">
    <property type="entry name" value="PNDRDTASEI"/>
</dbReference>
<dbReference type="EMBL" id="VNKQ01000009">
    <property type="protein sequence ID" value="KAG0649042.1"/>
    <property type="molecule type" value="Genomic_DNA"/>
</dbReference>
<feature type="domain" description="FAD/NAD(P)-binding" evidence="2">
    <location>
        <begin position="210"/>
        <end position="423"/>
    </location>
</feature>
<sequence length="628" mass="70159">MPGNTVLSHERVETGSYSVTTAEFPTSSINDIVSANADQVAAEWASSFSVAVAAQDFAELSNLFLSESYWRDHLCLSWEFHTLKGPKQIIAFFLAAKNGCRLKTLKVDDTNIHRKPTKTALDYDGKVPAIQAFLTTENDIGRGLGVVRLVKNSGRWKAYTLYTSMRELSGYEEPLMSRRPEGVEHGGKPGRLNWKDRRAIQEEFKDTEPAVLVVGAGQAGLTSAARLKMLGVETLVVDREDRVGDNWRLRYHQLVLHDPVWYDHLPYLSFPAHWPIFTPKDKLGDWFEGYAKVLELDVWTKTTLVSSLWSDENRRWTVTLERENSQGIETRVVHPRHIVQATGHSGEKNLPNIKGIESFKGVRLAHSSQFSGADKIHGQGRKAVIVGCCNSGHDIAQDFYENGYDVTIVQRSSTFVVSVDTNIKIGLAGVYEEGGPEVDDADALLMSTPNPVLKRSNIDVTTEMLRRDHKLHEGLAKAGFKIDKGPDDSGLLMKYFQRGGGYYIDVGASQLIIDGKVKIKQGQEIMEVKEQSLLFSDGTELPADEIVFATGYQNMRSTARKIFGDELADRVADVWGLDQEGELRTAWRSSGHPGFWFAGGNLALCRYFSRFLALQIKGLEEGIWTLKE</sequence>
<dbReference type="GO" id="GO:0050660">
    <property type="term" value="F:flavin adenine dinucleotide binding"/>
    <property type="evidence" value="ECO:0007669"/>
    <property type="project" value="TreeGrafter"/>
</dbReference>
<dbReference type="InterPro" id="IPR036188">
    <property type="entry name" value="FAD/NAD-bd_sf"/>
</dbReference>
<evidence type="ECO:0000259" key="2">
    <source>
        <dbReference type="Pfam" id="PF07992"/>
    </source>
</evidence>
<dbReference type="SUPFAM" id="SSF51905">
    <property type="entry name" value="FAD/NAD(P)-binding domain"/>
    <property type="match status" value="1"/>
</dbReference>
<dbReference type="OrthoDB" id="74360at2759"/>
<comment type="caution">
    <text evidence="3">The sequence shown here is derived from an EMBL/GenBank/DDBJ whole genome shotgun (WGS) entry which is preliminary data.</text>
</comment>
<evidence type="ECO:0000313" key="3">
    <source>
        <dbReference type="EMBL" id="KAG0649042.1"/>
    </source>
</evidence>
<dbReference type="InterPro" id="IPR050982">
    <property type="entry name" value="Auxin_biosynth/cation_transpt"/>
</dbReference>
<accession>A0A9P6VJY9</accession>
<dbReference type="Pfam" id="PF07992">
    <property type="entry name" value="Pyr_redox_2"/>
    <property type="match status" value="1"/>
</dbReference>
<keyword evidence="1" id="KW-0560">Oxidoreductase</keyword>
<dbReference type="Proteomes" id="UP000785200">
    <property type="component" value="Unassembled WGS sequence"/>
</dbReference>
<gene>
    <name evidence="3" type="ORF">D0Z07_5101</name>
</gene>
<keyword evidence="4" id="KW-1185">Reference proteome</keyword>
<evidence type="ECO:0000256" key="1">
    <source>
        <dbReference type="ARBA" id="ARBA00023002"/>
    </source>
</evidence>
<organism evidence="3 4">
    <name type="scientific">Hyphodiscus hymeniophilus</name>
    <dbReference type="NCBI Taxonomy" id="353542"/>
    <lineage>
        <taxon>Eukaryota</taxon>
        <taxon>Fungi</taxon>
        <taxon>Dikarya</taxon>
        <taxon>Ascomycota</taxon>
        <taxon>Pezizomycotina</taxon>
        <taxon>Leotiomycetes</taxon>
        <taxon>Helotiales</taxon>
        <taxon>Hyphodiscaceae</taxon>
        <taxon>Hyphodiscus</taxon>
    </lineage>
</organism>
<dbReference type="InterPro" id="IPR023753">
    <property type="entry name" value="FAD/NAD-binding_dom"/>
</dbReference>
<protein>
    <submittedName>
        <fullName evidence="3">Oxidoreductase</fullName>
    </submittedName>
</protein>
<dbReference type="PANTHER" id="PTHR43539">
    <property type="entry name" value="FLAVIN-BINDING MONOOXYGENASE-LIKE PROTEIN (AFU_ORTHOLOGUE AFUA_4G09220)"/>
    <property type="match status" value="1"/>
</dbReference>